<dbReference type="SUPFAM" id="SSF54211">
    <property type="entry name" value="Ribosomal protein S5 domain 2-like"/>
    <property type="match status" value="1"/>
</dbReference>
<dbReference type="InterPro" id="IPR014721">
    <property type="entry name" value="Ribsml_uS5_D2-typ_fold_subgr"/>
</dbReference>
<dbReference type="PRINTS" id="PR00830">
    <property type="entry name" value="ENDOLAPTASE"/>
</dbReference>
<dbReference type="AlphaFoldDB" id="K1TA35"/>
<dbReference type="PROSITE" id="PS51786">
    <property type="entry name" value="LON_PROTEOLYTIC"/>
    <property type="match status" value="1"/>
</dbReference>
<comment type="caution">
    <text evidence="4">The sequence shown here is derived from an EMBL/GenBank/DDBJ whole genome shotgun (WGS) entry which is preliminary data.</text>
</comment>
<dbReference type="GO" id="GO:0030163">
    <property type="term" value="P:protein catabolic process"/>
    <property type="evidence" value="ECO:0007669"/>
    <property type="project" value="InterPro"/>
</dbReference>
<name>K1TA35_9ZZZZ</name>
<dbReference type="InterPro" id="IPR027065">
    <property type="entry name" value="Lon_Prtase"/>
</dbReference>
<organism evidence="4">
    <name type="scientific">human gut metagenome</name>
    <dbReference type="NCBI Taxonomy" id="408170"/>
    <lineage>
        <taxon>unclassified sequences</taxon>
        <taxon>metagenomes</taxon>
        <taxon>organismal metagenomes</taxon>
    </lineage>
</organism>
<dbReference type="GO" id="GO:0006508">
    <property type="term" value="P:proteolysis"/>
    <property type="evidence" value="ECO:0007669"/>
    <property type="project" value="InterPro"/>
</dbReference>
<evidence type="ECO:0000256" key="1">
    <source>
        <dbReference type="ARBA" id="ARBA00022801"/>
    </source>
</evidence>
<dbReference type="Gene3D" id="3.30.230.10">
    <property type="match status" value="1"/>
</dbReference>
<dbReference type="InterPro" id="IPR008268">
    <property type="entry name" value="Peptidase_S16_AS"/>
</dbReference>
<reference evidence="4" key="1">
    <citation type="journal article" date="2013" name="Environ. Microbiol.">
        <title>Microbiota from the distal guts of lean and obese adolescents exhibit partial functional redundancy besides clear differences in community structure.</title>
        <authorList>
            <person name="Ferrer M."/>
            <person name="Ruiz A."/>
            <person name="Lanza F."/>
            <person name="Haange S.B."/>
            <person name="Oberbach A."/>
            <person name="Till H."/>
            <person name="Bargiela R."/>
            <person name="Campoy C."/>
            <person name="Segura M.T."/>
            <person name="Richter M."/>
            <person name="von Bergen M."/>
            <person name="Seifert J."/>
            <person name="Suarez A."/>
        </authorList>
    </citation>
    <scope>NUCLEOTIDE SEQUENCE</scope>
</reference>
<keyword evidence="2" id="KW-0720">Serine protease</keyword>
<dbReference type="Pfam" id="PF05362">
    <property type="entry name" value="Lon_C"/>
    <property type="match status" value="1"/>
</dbReference>
<dbReference type="GO" id="GO:0004176">
    <property type="term" value="F:ATP-dependent peptidase activity"/>
    <property type="evidence" value="ECO:0007669"/>
    <property type="project" value="InterPro"/>
</dbReference>
<feature type="domain" description="Lon proteolytic" evidence="3">
    <location>
        <begin position="24"/>
        <end position="182"/>
    </location>
</feature>
<proteinExistence type="predicted"/>
<evidence type="ECO:0000259" key="3">
    <source>
        <dbReference type="PROSITE" id="PS51786"/>
    </source>
</evidence>
<gene>
    <name evidence="4" type="ORF">LEA_10857</name>
</gene>
<dbReference type="InterPro" id="IPR008269">
    <property type="entry name" value="Lon_proteolytic"/>
</dbReference>
<dbReference type="GO" id="GO:0005524">
    <property type="term" value="F:ATP binding"/>
    <property type="evidence" value="ECO:0007669"/>
    <property type="project" value="InterPro"/>
</dbReference>
<evidence type="ECO:0000313" key="4">
    <source>
        <dbReference type="EMBL" id="EKC64369.1"/>
    </source>
</evidence>
<feature type="non-terminal residue" evidence="4">
    <location>
        <position position="1"/>
    </location>
</feature>
<dbReference type="GO" id="GO:0004252">
    <property type="term" value="F:serine-type endopeptidase activity"/>
    <property type="evidence" value="ECO:0007669"/>
    <property type="project" value="InterPro"/>
</dbReference>
<dbReference type="EC" id="3.4.21.-" evidence="4"/>
<dbReference type="EMBL" id="AJWY01007310">
    <property type="protein sequence ID" value="EKC64369.1"/>
    <property type="molecule type" value="Genomic_DNA"/>
</dbReference>
<feature type="non-terminal residue" evidence="4">
    <location>
        <position position="182"/>
    </location>
</feature>
<dbReference type="PROSITE" id="PS01046">
    <property type="entry name" value="LON_SER"/>
    <property type="match status" value="1"/>
</dbReference>
<keyword evidence="2" id="KW-0645">Protease</keyword>
<sequence length="182" mass="19327">NIKAKDIEGYLGARKYTGETISKQDEIGAVNGLAWTSVGGTLLPLEVLVMEGTGKIELTGSLGDVMKESAKIAVSLTRSLSRKYEIDPDFYKNKDIHIHAPEGAVPKDGPSAGVTMTTALVSALSGIPVRRDVAMTGEITLRGKVLPIGGLREKTMAAYSAGIKTVVIPDENKADMKELDDV</sequence>
<dbReference type="InterPro" id="IPR020568">
    <property type="entry name" value="Ribosomal_Su5_D2-typ_SF"/>
</dbReference>
<keyword evidence="1 4" id="KW-0378">Hydrolase</keyword>
<dbReference type="PANTHER" id="PTHR10046">
    <property type="entry name" value="ATP DEPENDENT LON PROTEASE FAMILY MEMBER"/>
    <property type="match status" value="1"/>
</dbReference>
<accession>K1TA35</accession>
<evidence type="ECO:0000256" key="2">
    <source>
        <dbReference type="ARBA" id="ARBA00022825"/>
    </source>
</evidence>
<protein>
    <submittedName>
        <fullName evidence="4">Protein containing Peptidase S16, lon</fullName>
        <ecNumber evidence="4">3.4.21.-</ecNumber>
    </submittedName>
</protein>